<evidence type="ECO:0000256" key="3">
    <source>
        <dbReference type="ARBA" id="ARBA00023274"/>
    </source>
</evidence>
<gene>
    <name evidence="5" type="primary">rplJ</name>
    <name evidence="6" type="ORF">A3A13_01460</name>
</gene>
<evidence type="ECO:0000256" key="5">
    <source>
        <dbReference type="HAMAP-Rule" id="MF_00362"/>
    </source>
</evidence>
<evidence type="ECO:0000313" key="7">
    <source>
        <dbReference type="Proteomes" id="UP000178911"/>
    </source>
</evidence>
<evidence type="ECO:0000256" key="1">
    <source>
        <dbReference type="ARBA" id="ARBA00008889"/>
    </source>
</evidence>
<comment type="similarity">
    <text evidence="1 5">Belongs to the universal ribosomal protein uL10 family.</text>
</comment>
<dbReference type="AlphaFoldDB" id="A0A1F8GI05"/>
<dbReference type="SUPFAM" id="SSF160369">
    <property type="entry name" value="Ribosomal protein L10-like"/>
    <property type="match status" value="1"/>
</dbReference>
<proteinExistence type="inferred from homology"/>
<dbReference type="CDD" id="cd05797">
    <property type="entry name" value="Ribosomal_L10"/>
    <property type="match status" value="1"/>
</dbReference>
<organism evidence="6 7">
    <name type="scientific">Candidatus Yanofskybacteria bacterium RIFCSPLOWO2_01_FULL_43_22</name>
    <dbReference type="NCBI Taxonomy" id="1802695"/>
    <lineage>
        <taxon>Bacteria</taxon>
        <taxon>Candidatus Yanofskyibacteriota</taxon>
    </lineage>
</organism>
<evidence type="ECO:0000313" key="6">
    <source>
        <dbReference type="EMBL" id="OGN24941.1"/>
    </source>
</evidence>
<dbReference type="InterPro" id="IPR001790">
    <property type="entry name" value="Ribosomal_uL10"/>
</dbReference>
<dbReference type="Gene3D" id="6.10.250.290">
    <property type="match status" value="1"/>
</dbReference>
<comment type="subunit">
    <text evidence="5">Part of the ribosomal stalk of the 50S ribosomal subunit. The N-terminus interacts with L11 and the large rRNA to form the base of the stalk. The C-terminus forms an elongated spine to which L12 dimers bind in a sequential fashion forming a multimeric L10(L12)X complex.</text>
</comment>
<reference evidence="6 7" key="1">
    <citation type="journal article" date="2016" name="Nat. Commun.">
        <title>Thousands of microbial genomes shed light on interconnected biogeochemical processes in an aquifer system.</title>
        <authorList>
            <person name="Anantharaman K."/>
            <person name="Brown C.T."/>
            <person name="Hug L.A."/>
            <person name="Sharon I."/>
            <person name="Castelle C.J."/>
            <person name="Probst A.J."/>
            <person name="Thomas B.C."/>
            <person name="Singh A."/>
            <person name="Wilkins M.J."/>
            <person name="Karaoz U."/>
            <person name="Brodie E.L."/>
            <person name="Williams K.H."/>
            <person name="Hubbard S.S."/>
            <person name="Banfield J.F."/>
        </authorList>
    </citation>
    <scope>NUCLEOTIDE SEQUENCE [LARGE SCALE GENOMIC DNA]</scope>
</reference>
<evidence type="ECO:0000256" key="2">
    <source>
        <dbReference type="ARBA" id="ARBA00022980"/>
    </source>
</evidence>
<keyword evidence="5" id="KW-0694">RNA-binding</keyword>
<dbReference type="NCBIfam" id="NF000955">
    <property type="entry name" value="PRK00099.1-1"/>
    <property type="match status" value="1"/>
</dbReference>
<dbReference type="GO" id="GO:0005840">
    <property type="term" value="C:ribosome"/>
    <property type="evidence" value="ECO:0007669"/>
    <property type="project" value="UniProtKB-KW"/>
</dbReference>
<comment type="function">
    <text evidence="5">Forms part of the ribosomal stalk, playing a central role in the interaction of the ribosome with GTP-bound translation factors.</text>
</comment>
<name>A0A1F8GI05_9BACT</name>
<dbReference type="GO" id="GO:1990904">
    <property type="term" value="C:ribonucleoprotein complex"/>
    <property type="evidence" value="ECO:0007669"/>
    <property type="project" value="UniProtKB-KW"/>
</dbReference>
<dbReference type="HAMAP" id="MF_00362">
    <property type="entry name" value="Ribosomal_uL10"/>
    <property type="match status" value="1"/>
</dbReference>
<keyword evidence="2 5" id="KW-0689">Ribosomal protein</keyword>
<sequence>MSDHHMAITKQKKKEILEKLDGIIQKNKSLVFVKFNKVTVADASKIRRSMRDAGVGLYVAKKTLIKRALSGLTLTGTMPELEGELALAYGEDLIAPARESQGSKKQTEGEFEIVGGVFEGAYMSKSEMTVIASIPGRQTLLAEFLNVINSPIQGFAVALSEIAKKKA</sequence>
<dbReference type="Gene3D" id="3.30.70.1730">
    <property type="match status" value="1"/>
</dbReference>
<keyword evidence="3 5" id="KW-0687">Ribonucleoprotein</keyword>
<dbReference type="GO" id="GO:0006412">
    <property type="term" value="P:translation"/>
    <property type="evidence" value="ECO:0007669"/>
    <property type="project" value="UniProtKB-UniRule"/>
</dbReference>
<dbReference type="STRING" id="1802695.A3A13_01460"/>
<dbReference type="PANTHER" id="PTHR11560">
    <property type="entry name" value="39S RIBOSOMAL PROTEIN L10, MITOCHONDRIAL"/>
    <property type="match status" value="1"/>
</dbReference>
<dbReference type="Proteomes" id="UP000178911">
    <property type="component" value="Unassembled WGS sequence"/>
</dbReference>
<comment type="caution">
    <text evidence="6">The sequence shown here is derived from an EMBL/GenBank/DDBJ whole genome shotgun (WGS) entry which is preliminary data.</text>
</comment>
<dbReference type="EMBL" id="MGKJ01000007">
    <property type="protein sequence ID" value="OGN24941.1"/>
    <property type="molecule type" value="Genomic_DNA"/>
</dbReference>
<dbReference type="Pfam" id="PF00466">
    <property type="entry name" value="Ribosomal_L10"/>
    <property type="match status" value="1"/>
</dbReference>
<dbReference type="InterPro" id="IPR022973">
    <property type="entry name" value="Ribosomal_uL10_bac"/>
</dbReference>
<accession>A0A1F8GI05</accession>
<dbReference type="InterPro" id="IPR047865">
    <property type="entry name" value="Ribosomal_uL10_bac_type"/>
</dbReference>
<keyword evidence="5" id="KW-0699">rRNA-binding</keyword>
<protein>
    <recommendedName>
        <fullName evidence="4 5">Large ribosomal subunit protein uL10</fullName>
    </recommendedName>
</protein>
<dbReference type="GO" id="GO:0070180">
    <property type="term" value="F:large ribosomal subunit rRNA binding"/>
    <property type="evidence" value="ECO:0007669"/>
    <property type="project" value="UniProtKB-UniRule"/>
</dbReference>
<evidence type="ECO:0000256" key="4">
    <source>
        <dbReference type="ARBA" id="ARBA00035202"/>
    </source>
</evidence>
<dbReference type="InterPro" id="IPR043141">
    <property type="entry name" value="Ribosomal_uL10-like_sf"/>
</dbReference>